<feature type="domain" description="Metallo-beta-lactamase" evidence="5">
    <location>
        <begin position="110"/>
        <end position="217"/>
    </location>
</feature>
<dbReference type="STRING" id="5364.A0A5C3MU94"/>
<reference evidence="6 7" key="1">
    <citation type="journal article" date="2019" name="Nat. Ecol. Evol.">
        <title>Megaphylogeny resolves global patterns of mushroom evolution.</title>
        <authorList>
            <person name="Varga T."/>
            <person name="Krizsan K."/>
            <person name="Foldi C."/>
            <person name="Dima B."/>
            <person name="Sanchez-Garcia M."/>
            <person name="Sanchez-Ramirez S."/>
            <person name="Szollosi G.J."/>
            <person name="Szarkandi J.G."/>
            <person name="Papp V."/>
            <person name="Albert L."/>
            <person name="Andreopoulos W."/>
            <person name="Angelini C."/>
            <person name="Antonin V."/>
            <person name="Barry K.W."/>
            <person name="Bougher N.L."/>
            <person name="Buchanan P."/>
            <person name="Buyck B."/>
            <person name="Bense V."/>
            <person name="Catcheside P."/>
            <person name="Chovatia M."/>
            <person name="Cooper J."/>
            <person name="Damon W."/>
            <person name="Desjardin D."/>
            <person name="Finy P."/>
            <person name="Geml J."/>
            <person name="Haridas S."/>
            <person name="Hughes K."/>
            <person name="Justo A."/>
            <person name="Karasinski D."/>
            <person name="Kautmanova I."/>
            <person name="Kiss B."/>
            <person name="Kocsube S."/>
            <person name="Kotiranta H."/>
            <person name="LaButti K.M."/>
            <person name="Lechner B.E."/>
            <person name="Liimatainen K."/>
            <person name="Lipzen A."/>
            <person name="Lukacs Z."/>
            <person name="Mihaltcheva S."/>
            <person name="Morgado L.N."/>
            <person name="Niskanen T."/>
            <person name="Noordeloos M.E."/>
            <person name="Ohm R.A."/>
            <person name="Ortiz-Santana B."/>
            <person name="Ovrebo C."/>
            <person name="Racz N."/>
            <person name="Riley R."/>
            <person name="Savchenko A."/>
            <person name="Shiryaev A."/>
            <person name="Soop K."/>
            <person name="Spirin V."/>
            <person name="Szebenyi C."/>
            <person name="Tomsovsky M."/>
            <person name="Tulloss R.E."/>
            <person name="Uehling J."/>
            <person name="Grigoriev I.V."/>
            <person name="Vagvolgyi C."/>
            <person name="Papp T."/>
            <person name="Martin F.M."/>
            <person name="Miettinen O."/>
            <person name="Hibbett D.S."/>
            <person name="Nagy L.G."/>
        </authorList>
    </citation>
    <scope>NUCLEOTIDE SEQUENCE [LARGE SCALE GENOMIC DNA]</scope>
    <source>
        <strain evidence="6 7">OMC1185</strain>
    </source>
</reference>
<dbReference type="InterPro" id="IPR051013">
    <property type="entry name" value="MBL_superfamily_lactonases"/>
</dbReference>
<dbReference type="CDD" id="cd07730">
    <property type="entry name" value="metallo-hydrolase-like_MBL-fold"/>
    <property type="match status" value="1"/>
</dbReference>
<dbReference type="Proteomes" id="UP000305948">
    <property type="component" value="Unassembled WGS sequence"/>
</dbReference>
<dbReference type="Pfam" id="PF00753">
    <property type="entry name" value="Lactamase_B"/>
    <property type="match status" value="1"/>
</dbReference>
<proteinExistence type="inferred from homology"/>
<keyword evidence="7" id="KW-1185">Reference proteome</keyword>
<evidence type="ECO:0000313" key="6">
    <source>
        <dbReference type="EMBL" id="TFK48513.1"/>
    </source>
</evidence>
<dbReference type="GO" id="GO:0016787">
    <property type="term" value="F:hydrolase activity"/>
    <property type="evidence" value="ECO:0007669"/>
    <property type="project" value="UniProtKB-KW"/>
</dbReference>
<evidence type="ECO:0000256" key="3">
    <source>
        <dbReference type="ARBA" id="ARBA00022801"/>
    </source>
</evidence>
<dbReference type="SUPFAM" id="SSF56281">
    <property type="entry name" value="Metallo-hydrolase/oxidoreductase"/>
    <property type="match status" value="1"/>
</dbReference>
<accession>A0A5C3MU94</accession>
<gene>
    <name evidence="6" type="ORF">OE88DRAFT_535366</name>
</gene>
<evidence type="ECO:0000256" key="2">
    <source>
        <dbReference type="ARBA" id="ARBA00022723"/>
    </source>
</evidence>
<keyword evidence="2" id="KW-0479">Metal-binding</keyword>
<dbReference type="PANTHER" id="PTHR42978">
    <property type="entry name" value="QUORUM-QUENCHING LACTONASE YTNP-RELATED-RELATED"/>
    <property type="match status" value="1"/>
</dbReference>
<protein>
    <submittedName>
        <fullName evidence="6">Metallo-hydrolase/oxidoreductase</fullName>
    </submittedName>
</protein>
<dbReference type="Gene3D" id="3.60.15.10">
    <property type="entry name" value="Ribonuclease Z/Hydroxyacylglutathione hydrolase-like"/>
    <property type="match status" value="1"/>
</dbReference>
<keyword evidence="4" id="KW-0862">Zinc</keyword>
<sequence length="357" mass="38987">MSSSLAFSLDAMSSPISIPASDATVSVSVLNVATVDVPASMFLHPVLPGHERFVVPAFTFFIEHPTKNIRIMFDLGVRAWPEESAPVLRKRMEQPGGPKAVVEKDVATRLKEGAVDLESVNAIIWSHTHFDHTGDPSTFPPTTELVLGPGTKAAFFPPYPANPESSLLASDFEGRKVTELTPDQFTLNIGDFQALDYFGDGSLYLLDTPGHCQGHITGLARVTPTTFILMGGDTCHHPGQLRPNTYLPCPCSLLSSVSRECFPQAATSSDLTQPLLTIPPTQPSVYVDSSIATESIRKLGAFDAHPDVLVLLAHDASVQDVVNYWPEKANNWKQEGWKEKRWGFLEKGNRAWRLAPA</sequence>
<dbReference type="InterPro" id="IPR001279">
    <property type="entry name" value="Metallo-B-lactamas"/>
</dbReference>
<dbReference type="AlphaFoldDB" id="A0A5C3MU94"/>
<comment type="similarity">
    <text evidence="1">Belongs to the metallo-beta-lactamase superfamily.</text>
</comment>
<evidence type="ECO:0000256" key="4">
    <source>
        <dbReference type="ARBA" id="ARBA00022833"/>
    </source>
</evidence>
<dbReference type="EMBL" id="ML213519">
    <property type="protein sequence ID" value="TFK48513.1"/>
    <property type="molecule type" value="Genomic_DNA"/>
</dbReference>
<organism evidence="6 7">
    <name type="scientific">Heliocybe sulcata</name>
    <dbReference type="NCBI Taxonomy" id="5364"/>
    <lineage>
        <taxon>Eukaryota</taxon>
        <taxon>Fungi</taxon>
        <taxon>Dikarya</taxon>
        <taxon>Basidiomycota</taxon>
        <taxon>Agaricomycotina</taxon>
        <taxon>Agaricomycetes</taxon>
        <taxon>Gloeophyllales</taxon>
        <taxon>Gloeophyllaceae</taxon>
        <taxon>Heliocybe</taxon>
    </lineage>
</organism>
<dbReference type="InterPro" id="IPR036866">
    <property type="entry name" value="RibonucZ/Hydroxyglut_hydro"/>
</dbReference>
<evidence type="ECO:0000256" key="1">
    <source>
        <dbReference type="ARBA" id="ARBA00007749"/>
    </source>
</evidence>
<evidence type="ECO:0000259" key="5">
    <source>
        <dbReference type="Pfam" id="PF00753"/>
    </source>
</evidence>
<dbReference type="PANTHER" id="PTHR42978:SF5">
    <property type="entry name" value="METALLO-BETA-LACTAMASE DOMAIN-CONTAINING PROTEIN"/>
    <property type="match status" value="1"/>
</dbReference>
<evidence type="ECO:0000313" key="7">
    <source>
        <dbReference type="Proteomes" id="UP000305948"/>
    </source>
</evidence>
<keyword evidence="3 6" id="KW-0378">Hydrolase</keyword>
<name>A0A5C3MU94_9AGAM</name>
<dbReference type="GO" id="GO:0046872">
    <property type="term" value="F:metal ion binding"/>
    <property type="evidence" value="ECO:0007669"/>
    <property type="project" value="UniProtKB-KW"/>
</dbReference>
<dbReference type="OrthoDB" id="10250730at2759"/>